<dbReference type="eggNOG" id="COG1621">
    <property type="taxonomic scope" value="Bacteria"/>
</dbReference>
<dbReference type="Gene3D" id="2.115.10.20">
    <property type="entry name" value="Glycosyl hydrolase domain, family 43"/>
    <property type="match status" value="1"/>
</dbReference>
<dbReference type="Proteomes" id="UP000000370">
    <property type="component" value="Chromosome"/>
</dbReference>
<dbReference type="InterPro" id="IPR023296">
    <property type="entry name" value="Glyco_hydro_beta-prop_sf"/>
</dbReference>
<dbReference type="STRING" id="357809.Cphy_0770"/>
<accession>A9KKI6</accession>
<dbReference type="KEGG" id="cpy:Cphy_0770"/>
<evidence type="ECO:0008006" key="3">
    <source>
        <dbReference type="Google" id="ProtNLM"/>
    </source>
</evidence>
<dbReference type="HOGENOM" id="CLU_055584_0_0_9"/>
<gene>
    <name evidence="1" type="ordered locus">Cphy_0770</name>
</gene>
<dbReference type="SUPFAM" id="SSF75005">
    <property type="entry name" value="Arabinanase/levansucrase/invertase"/>
    <property type="match status" value="1"/>
</dbReference>
<protein>
    <recommendedName>
        <fullName evidence="3">Glycosyl hydrolase family 43</fullName>
    </recommendedName>
</protein>
<keyword evidence="2" id="KW-1185">Reference proteome</keyword>
<dbReference type="CDD" id="cd08994">
    <property type="entry name" value="GH43_62_32_68_117_130-like"/>
    <property type="match status" value="1"/>
</dbReference>
<sequence>MEKINNLKQRMLPAPKNGGFWMEDYWVWCGSVAKGEDGRYHMFASRWRGTLPMHPGWLLESEIVRAVSERPEGPYTYEETIFPARGPQYWDGRMTHNPHIMKYGNTWVLYYTGSTHPFADVAASEQIDLDNPKVITARANKRIGVAVADRITGPWKRFPEPILPTRPDSFDNLLTSNPAPCFEEDGSVLMMYKYRHYNNPPYLGQLHSSMSLNVAWADSYMAPYVRKEGSSLFPDDVELEDPFIWKQEGEYRMIAKDMLGNICGEKYGGVYARSIDGKDWTLQYGEAAFSRRVLWDDGQERWMGNMERPFILFENEKPAFIFFATSDGTNGFWDASKTWNMVIPLKNDTMN</sequence>
<evidence type="ECO:0000313" key="1">
    <source>
        <dbReference type="EMBL" id="ABX41157.1"/>
    </source>
</evidence>
<proteinExistence type="predicted"/>
<name>A9KKI6_LACP7</name>
<dbReference type="EMBL" id="CP000885">
    <property type="protein sequence ID" value="ABX41157.1"/>
    <property type="molecule type" value="Genomic_DNA"/>
</dbReference>
<organism evidence="1 2">
    <name type="scientific">Lachnoclostridium phytofermentans (strain ATCC 700394 / DSM 18823 / ISDg)</name>
    <name type="common">Clostridium phytofermentans</name>
    <dbReference type="NCBI Taxonomy" id="357809"/>
    <lineage>
        <taxon>Bacteria</taxon>
        <taxon>Bacillati</taxon>
        <taxon>Bacillota</taxon>
        <taxon>Clostridia</taxon>
        <taxon>Lachnospirales</taxon>
        <taxon>Lachnospiraceae</taxon>
    </lineage>
</organism>
<evidence type="ECO:0000313" key="2">
    <source>
        <dbReference type="Proteomes" id="UP000000370"/>
    </source>
</evidence>
<reference evidence="2" key="1">
    <citation type="submission" date="2007-11" db="EMBL/GenBank/DDBJ databases">
        <title>Complete genome sequence of Clostridium phytofermentans ISDg.</title>
        <authorList>
            <person name="Leschine S.B."/>
            <person name="Warnick T.A."/>
            <person name="Blanchard J.L."/>
            <person name="Schnell D.J."/>
            <person name="Petit E.L."/>
            <person name="LaTouf W.G."/>
            <person name="Copeland A."/>
            <person name="Lucas S."/>
            <person name="Lapidus A."/>
            <person name="Barry K."/>
            <person name="Glavina del Rio T."/>
            <person name="Dalin E."/>
            <person name="Tice H."/>
            <person name="Pitluck S."/>
            <person name="Kiss H."/>
            <person name="Brettin T."/>
            <person name="Bruce D."/>
            <person name="Detter J.C."/>
            <person name="Han C."/>
            <person name="Kuske C."/>
            <person name="Schmutz J."/>
            <person name="Larimer F."/>
            <person name="Land M."/>
            <person name="Hauser L."/>
            <person name="Kyrpides N."/>
            <person name="Kim E.A."/>
            <person name="Richardson P."/>
        </authorList>
    </citation>
    <scope>NUCLEOTIDE SEQUENCE [LARGE SCALE GENOMIC DNA]</scope>
    <source>
        <strain evidence="2">ATCC 700394 / DSM 18823 / ISDg</strain>
    </source>
</reference>
<dbReference type="AlphaFoldDB" id="A9KKI6"/>